<dbReference type="Proteomes" id="UP000288789">
    <property type="component" value="Unassembled WGS sequence"/>
</dbReference>
<proteinExistence type="predicted"/>
<protein>
    <submittedName>
        <fullName evidence="1">DUF192 domain-containing protein</fullName>
    </submittedName>
</protein>
<evidence type="ECO:0000313" key="1">
    <source>
        <dbReference type="EMBL" id="RWU08757.1"/>
    </source>
</evidence>
<evidence type="ECO:0000313" key="2">
    <source>
        <dbReference type="Proteomes" id="UP000288789"/>
    </source>
</evidence>
<dbReference type="AlphaFoldDB" id="A0A443YXP9"/>
<comment type="caution">
    <text evidence="1">The sequence shown here is derived from an EMBL/GenBank/DDBJ whole genome shotgun (WGS) entry which is preliminary data.</text>
</comment>
<reference evidence="1 2" key="1">
    <citation type="submission" date="2018-12" db="EMBL/GenBank/DDBJ databases">
        <authorList>
            <person name="Li A."/>
            <person name="Zhang M."/>
            <person name="Zhu H."/>
        </authorList>
    </citation>
    <scope>NUCLEOTIDE SEQUENCE [LARGE SCALE GENOMIC DNA]</scope>
    <source>
        <strain evidence="1 2">R04H25</strain>
    </source>
</reference>
<dbReference type="InterPro" id="IPR038695">
    <property type="entry name" value="Saro_0823-like_sf"/>
</dbReference>
<accession>A0A443YXP9</accession>
<sequence>MKQGRFYLGKTGRCIWCDVKVMEYFPQRLVGMLYLRVASPQRAFWFPRCSSVHTWGMRFAIDVIGLDKHQRIQTVIRNVQPANVVRLVNVDSIIECEAGCPLPLELWQGEALEFMSKEVCYEDS</sequence>
<gene>
    <name evidence="1" type="ORF">EGC76_11205</name>
</gene>
<dbReference type="Gene3D" id="2.60.120.1140">
    <property type="entry name" value="Protein of unknown function DUF192"/>
    <property type="match status" value="1"/>
</dbReference>
<dbReference type="InterPro" id="IPR003795">
    <property type="entry name" value="DUF192"/>
</dbReference>
<organism evidence="1 2">
    <name type="scientific">Pseudidiomarina gelatinasegens</name>
    <dbReference type="NCBI Taxonomy" id="2487740"/>
    <lineage>
        <taxon>Bacteria</taxon>
        <taxon>Pseudomonadati</taxon>
        <taxon>Pseudomonadota</taxon>
        <taxon>Gammaproteobacteria</taxon>
        <taxon>Alteromonadales</taxon>
        <taxon>Idiomarinaceae</taxon>
        <taxon>Pseudidiomarina</taxon>
    </lineage>
</organism>
<dbReference type="Pfam" id="PF02643">
    <property type="entry name" value="DUF192"/>
    <property type="match status" value="1"/>
</dbReference>
<name>A0A443YXP9_9GAMM</name>
<keyword evidence="2" id="KW-1185">Reference proteome</keyword>
<dbReference type="OrthoDB" id="9813379at2"/>
<dbReference type="RefSeq" id="WP_128353096.1">
    <property type="nucleotide sequence ID" value="NZ_RSFE01000011.1"/>
</dbReference>
<dbReference type="EMBL" id="RSFE01000011">
    <property type="protein sequence ID" value="RWU08757.1"/>
    <property type="molecule type" value="Genomic_DNA"/>
</dbReference>